<dbReference type="AlphaFoldDB" id="A0A5B7EMM9"/>
<dbReference type="GO" id="GO:0000724">
    <property type="term" value="P:double-strand break repair via homologous recombination"/>
    <property type="evidence" value="ECO:0007669"/>
    <property type="project" value="TreeGrafter"/>
</dbReference>
<keyword evidence="5" id="KW-1185">Reference proteome</keyword>
<feature type="domain" description="RecA family profile 1" evidence="3">
    <location>
        <begin position="88"/>
        <end position="249"/>
    </location>
</feature>
<evidence type="ECO:0000313" key="4">
    <source>
        <dbReference type="EMBL" id="MPC34419.1"/>
    </source>
</evidence>
<dbReference type="OrthoDB" id="336321at2759"/>
<dbReference type="GO" id="GO:0000400">
    <property type="term" value="F:four-way junction DNA binding"/>
    <property type="evidence" value="ECO:0007669"/>
    <property type="project" value="TreeGrafter"/>
</dbReference>
<dbReference type="GO" id="GO:0033063">
    <property type="term" value="C:Rad51B-Rad51C-Rad51D-XRCC2 complex"/>
    <property type="evidence" value="ECO:0007669"/>
    <property type="project" value="TreeGrafter"/>
</dbReference>
<dbReference type="PANTHER" id="PTHR46457:SF1">
    <property type="entry name" value="DNA REPAIR PROTEIN RAD51 HOMOLOG 4"/>
    <property type="match status" value="1"/>
</dbReference>
<dbReference type="GO" id="GO:0005524">
    <property type="term" value="F:ATP binding"/>
    <property type="evidence" value="ECO:0007669"/>
    <property type="project" value="InterPro"/>
</dbReference>
<proteinExistence type="predicted"/>
<evidence type="ECO:0000256" key="1">
    <source>
        <dbReference type="ARBA" id="ARBA00004123"/>
    </source>
</evidence>
<dbReference type="GO" id="GO:0005657">
    <property type="term" value="C:replication fork"/>
    <property type="evidence" value="ECO:0007669"/>
    <property type="project" value="TreeGrafter"/>
</dbReference>
<dbReference type="GO" id="GO:0042148">
    <property type="term" value="P:DNA strand invasion"/>
    <property type="evidence" value="ECO:0007669"/>
    <property type="project" value="TreeGrafter"/>
</dbReference>
<dbReference type="Pfam" id="PF06745">
    <property type="entry name" value="ATPase"/>
    <property type="match status" value="1"/>
</dbReference>
<dbReference type="InterPro" id="IPR027417">
    <property type="entry name" value="P-loop_NTPase"/>
</dbReference>
<dbReference type="InterPro" id="IPR014774">
    <property type="entry name" value="KaiC-like_dom"/>
</dbReference>
<dbReference type="GO" id="GO:0003697">
    <property type="term" value="F:single-stranded DNA binding"/>
    <property type="evidence" value="ECO:0007669"/>
    <property type="project" value="TreeGrafter"/>
</dbReference>
<evidence type="ECO:0000313" key="5">
    <source>
        <dbReference type="Proteomes" id="UP000324222"/>
    </source>
</evidence>
<protein>
    <submittedName>
        <fullName evidence="4">DNA repair protein RAD51 4</fullName>
    </submittedName>
</protein>
<dbReference type="GO" id="GO:0000723">
    <property type="term" value="P:telomere maintenance"/>
    <property type="evidence" value="ECO:0007669"/>
    <property type="project" value="TreeGrafter"/>
</dbReference>
<dbReference type="GO" id="GO:0140664">
    <property type="term" value="F:ATP-dependent DNA damage sensor activity"/>
    <property type="evidence" value="ECO:0007669"/>
    <property type="project" value="InterPro"/>
</dbReference>
<comment type="subcellular location">
    <subcellularLocation>
        <location evidence="1">Nucleus</location>
    </subcellularLocation>
</comment>
<sequence>MRLSAWACPSLTDEVVARLEAQGVRGVTDLMLRDCQDLAREASVSYRVGDKLHLVTGWELRSIRRVAIAHHSVFAVSGRELLHQAIHNTKVFSTGCKMLDRLVEGGLTTGEVVEVCGGSGEGKTTLCLQLALHAALEQGLSVLYVDPVGSLNHLRVNPLAVEDALSRIKVTGASDVWEVFAALRIATQPFIPVRYGQLDEGGAQDGDSNLAKIKLVIIDSLASVMLPLITKEDSKQGNSNFNRYSDIYY</sequence>
<dbReference type="GO" id="GO:0005815">
    <property type="term" value="C:microtubule organizing center"/>
    <property type="evidence" value="ECO:0007669"/>
    <property type="project" value="TreeGrafter"/>
</dbReference>
<dbReference type="PROSITE" id="PS50162">
    <property type="entry name" value="RECA_2"/>
    <property type="match status" value="1"/>
</dbReference>
<comment type="caution">
    <text evidence="4">The sequence shown here is derived from an EMBL/GenBank/DDBJ whole genome shotgun (WGS) entry which is preliminary data.</text>
</comment>
<name>A0A5B7EMM9_PORTR</name>
<evidence type="ECO:0000256" key="2">
    <source>
        <dbReference type="ARBA" id="ARBA00023242"/>
    </source>
</evidence>
<keyword evidence="2" id="KW-0539">Nucleus</keyword>
<dbReference type="EMBL" id="VSRR010003051">
    <property type="protein sequence ID" value="MPC34419.1"/>
    <property type="molecule type" value="Genomic_DNA"/>
</dbReference>
<dbReference type="Proteomes" id="UP000324222">
    <property type="component" value="Unassembled WGS sequence"/>
</dbReference>
<evidence type="ECO:0000259" key="3">
    <source>
        <dbReference type="PROSITE" id="PS50162"/>
    </source>
</evidence>
<dbReference type="InterPro" id="IPR048943">
    <property type="entry name" value="RAD51D_N"/>
</dbReference>
<dbReference type="GO" id="GO:0007131">
    <property type="term" value="P:reciprocal meiotic recombination"/>
    <property type="evidence" value="ECO:0007669"/>
    <property type="project" value="TreeGrafter"/>
</dbReference>
<reference evidence="4 5" key="1">
    <citation type="submission" date="2019-05" db="EMBL/GenBank/DDBJ databases">
        <title>Another draft genome of Portunus trituberculatus and its Hox gene families provides insights of decapod evolution.</title>
        <authorList>
            <person name="Jeong J.-H."/>
            <person name="Song I."/>
            <person name="Kim S."/>
            <person name="Choi T."/>
            <person name="Kim D."/>
            <person name="Ryu S."/>
            <person name="Kim W."/>
        </authorList>
    </citation>
    <scope>NUCLEOTIDE SEQUENCE [LARGE SCALE GENOMIC DNA]</scope>
    <source>
        <tissue evidence="4">Muscle</tissue>
    </source>
</reference>
<accession>A0A5B7EMM9</accession>
<dbReference type="InterPro" id="IPR051988">
    <property type="entry name" value="HRR_RAD51_Paralog"/>
</dbReference>
<organism evidence="4 5">
    <name type="scientific">Portunus trituberculatus</name>
    <name type="common">Swimming crab</name>
    <name type="synonym">Neptunus trituberculatus</name>
    <dbReference type="NCBI Taxonomy" id="210409"/>
    <lineage>
        <taxon>Eukaryota</taxon>
        <taxon>Metazoa</taxon>
        <taxon>Ecdysozoa</taxon>
        <taxon>Arthropoda</taxon>
        <taxon>Crustacea</taxon>
        <taxon>Multicrustacea</taxon>
        <taxon>Malacostraca</taxon>
        <taxon>Eumalacostraca</taxon>
        <taxon>Eucarida</taxon>
        <taxon>Decapoda</taxon>
        <taxon>Pleocyemata</taxon>
        <taxon>Brachyura</taxon>
        <taxon>Eubrachyura</taxon>
        <taxon>Portunoidea</taxon>
        <taxon>Portunidae</taxon>
        <taxon>Portuninae</taxon>
        <taxon>Portunus</taxon>
    </lineage>
</organism>
<dbReference type="Pfam" id="PF21794">
    <property type="entry name" value="RAD51D_N"/>
    <property type="match status" value="1"/>
</dbReference>
<dbReference type="PANTHER" id="PTHR46457">
    <property type="entry name" value="DNA REPAIR PROTEIN RAD51 HOMOLOG 4"/>
    <property type="match status" value="1"/>
</dbReference>
<dbReference type="InterPro" id="IPR020588">
    <property type="entry name" value="RecA_ATP-bd"/>
</dbReference>
<gene>
    <name evidence="4" type="primary">Rad51d</name>
    <name evidence="4" type="ORF">E2C01_027808</name>
</gene>
<dbReference type="Gene3D" id="3.40.50.300">
    <property type="entry name" value="P-loop containing nucleotide triphosphate hydrolases"/>
    <property type="match status" value="1"/>
</dbReference>
<dbReference type="SUPFAM" id="SSF52540">
    <property type="entry name" value="P-loop containing nucleoside triphosphate hydrolases"/>
    <property type="match status" value="1"/>
</dbReference>